<keyword evidence="5" id="KW-1185">Reference proteome</keyword>
<organism evidence="4 5">
    <name type="scientific">Aliidiomarina minuta</name>
    <dbReference type="NCBI Taxonomy" id="880057"/>
    <lineage>
        <taxon>Bacteria</taxon>
        <taxon>Pseudomonadati</taxon>
        <taxon>Pseudomonadota</taxon>
        <taxon>Gammaproteobacteria</taxon>
        <taxon>Alteromonadales</taxon>
        <taxon>Idiomarinaceae</taxon>
        <taxon>Aliidiomarina</taxon>
    </lineage>
</organism>
<comment type="caution">
    <text evidence="4">The sequence shown here is derived from an EMBL/GenBank/DDBJ whole genome shotgun (WGS) entry which is preliminary data.</text>
</comment>
<dbReference type="OrthoDB" id="9804442at2"/>
<dbReference type="InterPro" id="IPR020084">
    <property type="entry name" value="NUDIX_hydrolase_CS"/>
</dbReference>
<comment type="cofactor">
    <cofactor evidence="1">
        <name>Mg(2+)</name>
        <dbReference type="ChEBI" id="CHEBI:18420"/>
    </cofactor>
</comment>
<dbReference type="GO" id="GO:0016787">
    <property type="term" value="F:hydrolase activity"/>
    <property type="evidence" value="ECO:0007669"/>
    <property type="project" value="UniProtKB-KW"/>
</dbReference>
<feature type="domain" description="Nudix hydrolase" evidence="3">
    <location>
        <begin position="24"/>
        <end position="159"/>
    </location>
</feature>
<sequence length="182" mass="20656">MRQLAHLVHDSIGHLVADQSLNVLAREAARGIVIEESKILLMYTERYDDFSFPGGGIDAGEAPIVGLRRELAEEAGAHDIEILSDFGRVTEYLPCWKPQWDLMFQTSYWFHCKLNSALQANKLEHYEVANGMNVHWVDIDEAIRHNQSVIVSRAEKMGISIHRETQVLQQVAKELMGTEESL</sequence>
<gene>
    <name evidence="4" type="ORF">CWE09_09935</name>
</gene>
<name>A0A432WBM1_9GAMM</name>
<dbReference type="RefSeq" id="WP_126803800.1">
    <property type="nucleotide sequence ID" value="NZ_PIPL01000001.1"/>
</dbReference>
<dbReference type="PROSITE" id="PS51462">
    <property type="entry name" value="NUDIX"/>
    <property type="match status" value="1"/>
</dbReference>
<protein>
    <submittedName>
        <fullName evidence="4">DNA mismatch repair protein MutT</fullName>
    </submittedName>
</protein>
<reference evidence="4 5" key="1">
    <citation type="journal article" date="2011" name="Front. Microbiol.">
        <title>Genomic signatures of strain selection and enhancement in Bacillus atrophaeus var. globigii, a historical biowarfare simulant.</title>
        <authorList>
            <person name="Gibbons H.S."/>
            <person name="Broomall S.M."/>
            <person name="McNew L.A."/>
            <person name="Daligault H."/>
            <person name="Chapman C."/>
            <person name="Bruce D."/>
            <person name="Karavis M."/>
            <person name="Krepps M."/>
            <person name="McGregor P.A."/>
            <person name="Hong C."/>
            <person name="Park K.H."/>
            <person name="Akmal A."/>
            <person name="Feldman A."/>
            <person name="Lin J.S."/>
            <person name="Chang W.E."/>
            <person name="Higgs B.W."/>
            <person name="Demirev P."/>
            <person name="Lindquist J."/>
            <person name="Liem A."/>
            <person name="Fochler E."/>
            <person name="Read T.D."/>
            <person name="Tapia R."/>
            <person name="Johnson S."/>
            <person name="Bishop-Lilly K.A."/>
            <person name="Detter C."/>
            <person name="Han C."/>
            <person name="Sozhamannan S."/>
            <person name="Rosenzweig C.N."/>
            <person name="Skowronski E.W."/>
        </authorList>
    </citation>
    <scope>NUCLEOTIDE SEQUENCE [LARGE SCALE GENOMIC DNA]</scope>
    <source>
        <strain evidence="4 5">MLST1</strain>
    </source>
</reference>
<dbReference type="Proteomes" id="UP000288293">
    <property type="component" value="Unassembled WGS sequence"/>
</dbReference>
<keyword evidence="2" id="KW-0378">Hydrolase</keyword>
<dbReference type="EMBL" id="PIPL01000001">
    <property type="protein sequence ID" value="RUO26988.1"/>
    <property type="molecule type" value="Genomic_DNA"/>
</dbReference>
<evidence type="ECO:0000313" key="5">
    <source>
        <dbReference type="Proteomes" id="UP000288293"/>
    </source>
</evidence>
<evidence type="ECO:0000259" key="3">
    <source>
        <dbReference type="PROSITE" id="PS51462"/>
    </source>
</evidence>
<dbReference type="InterPro" id="IPR000086">
    <property type="entry name" value="NUDIX_hydrolase_dom"/>
</dbReference>
<evidence type="ECO:0000256" key="2">
    <source>
        <dbReference type="ARBA" id="ARBA00022801"/>
    </source>
</evidence>
<dbReference type="PROSITE" id="PS00893">
    <property type="entry name" value="NUDIX_BOX"/>
    <property type="match status" value="1"/>
</dbReference>
<dbReference type="AlphaFoldDB" id="A0A432WBM1"/>
<dbReference type="SUPFAM" id="SSF55811">
    <property type="entry name" value="Nudix"/>
    <property type="match status" value="1"/>
</dbReference>
<dbReference type="InterPro" id="IPR015797">
    <property type="entry name" value="NUDIX_hydrolase-like_dom_sf"/>
</dbReference>
<proteinExistence type="predicted"/>
<dbReference type="PANTHER" id="PTHR43046">
    <property type="entry name" value="GDP-MANNOSE MANNOSYL HYDROLASE"/>
    <property type="match status" value="1"/>
</dbReference>
<accession>A0A432WBM1</accession>
<dbReference type="PANTHER" id="PTHR43046:SF15">
    <property type="entry name" value="MUTT_NUDIX FAMILY PROTEIN"/>
    <property type="match status" value="1"/>
</dbReference>
<dbReference type="Gene3D" id="3.90.79.10">
    <property type="entry name" value="Nucleoside Triphosphate Pyrophosphohydrolase"/>
    <property type="match status" value="1"/>
</dbReference>
<evidence type="ECO:0000313" key="4">
    <source>
        <dbReference type="EMBL" id="RUO26988.1"/>
    </source>
</evidence>
<dbReference type="Pfam" id="PF00293">
    <property type="entry name" value="NUDIX"/>
    <property type="match status" value="1"/>
</dbReference>
<evidence type="ECO:0000256" key="1">
    <source>
        <dbReference type="ARBA" id="ARBA00001946"/>
    </source>
</evidence>